<accession>A0A4C1T478</accession>
<protein>
    <submittedName>
        <fullName evidence="2">Uncharacterized protein</fullName>
    </submittedName>
</protein>
<evidence type="ECO:0000256" key="1">
    <source>
        <dbReference type="SAM" id="MobiDB-lite"/>
    </source>
</evidence>
<reference evidence="2 3" key="1">
    <citation type="journal article" date="2019" name="Commun. Biol.">
        <title>The bagworm genome reveals a unique fibroin gene that provides high tensile strength.</title>
        <authorList>
            <person name="Kono N."/>
            <person name="Nakamura H."/>
            <person name="Ohtoshi R."/>
            <person name="Tomita M."/>
            <person name="Numata K."/>
            <person name="Arakawa K."/>
        </authorList>
    </citation>
    <scope>NUCLEOTIDE SEQUENCE [LARGE SCALE GENOMIC DNA]</scope>
</reference>
<evidence type="ECO:0000313" key="3">
    <source>
        <dbReference type="Proteomes" id="UP000299102"/>
    </source>
</evidence>
<sequence>MESSTSCPPGAGGVLKGPVTRALIKDIVARSLSEMGYECPESELEKFVRTATPVMSRAATPASSANSSRTQSPHRSWNGQRVRKHHLGSIRNRKVDRILVGLFLLVEEKNRRAIRKAIKEEDYRLPSTQRDGDVETFRKLNKYLVDNKGPIPHTPSKERKIKMVIRSIPTDFPVEEIKADLCDQVFPCYRYPVEAPQKEVPVNVTGANCMATAANCNLNPHCLKCQVPLDQRLSPHDSEEKPPASRPPRTSTSPWEISRGSSRSRPGVRRRAPGALATAAGSSSFGDDIQTVMAVLRAVSAPEIAEFASQLQRAWRRRKWTPQPKNITLLVECERVINNILELTRCMSEYGVDIALIQETFLKPNRPRACAIAGYVRDERTGRARCSYHIRTVVNRCEREVPASSDRRKFPPDILELIRQKQSSAPRELITRNIDPGVGSQRDVKACVRNSEMSWSDFMEKLDAAQSVLEITKALKTEVYSDTHSKTGRFHCPRRRWWRVHSELYRDSMLSRFTSMSSHISRIEERFFKNLSEPKDDLTPVL</sequence>
<comment type="caution">
    <text evidence="2">The sequence shown here is derived from an EMBL/GenBank/DDBJ whole genome shotgun (WGS) entry which is preliminary data.</text>
</comment>
<feature type="region of interest" description="Disordered" evidence="1">
    <location>
        <begin position="55"/>
        <end position="85"/>
    </location>
</feature>
<dbReference type="AlphaFoldDB" id="A0A4C1T478"/>
<dbReference type="EMBL" id="BGZK01004431">
    <property type="protein sequence ID" value="GBP08944.1"/>
    <property type="molecule type" value="Genomic_DNA"/>
</dbReference>
<evidence type="ECO:0000313" key="2">
    <source>
        <dbReference type="EMBL" id="GBP08944.1"/>
    </source>
</evidence>
<gene>
    <name evidence="2" type="ORF">EVAR_98584_1</name>
</gene>
<name>A0A4C1T478_EUMVA</name>
<dbReference type="Proteomes" id="UP000299102">
    <property type="component" value="Unassembled WGS sequence"/>
</dbReference>
<feature type="compositionally biased region" description="Low complexity" evidence="1">
    <location>
        <begin position="247"/>
        <end position="265"/>
    </location>
</feature>
<feature type="region of interest" description="Disordered" evidence="1">
    <location>
        <begin position="233"/>
        <end position="283"/>
    </location>
</feature>
<proteinExistence type="predicted"/>
<feature type="compositionally biased region" description="Basic and acidic residues" evidence="1">
    <location>
        <begin position="233"/>
        <end position="243"/>
    </location>
</feature>
<organism evidence="2 3">
    <name type="scientific">Eumeta variegata</name>
    <name type="common">Bagworm moth</name>
    <name type="synonym">Eumeta japonica</name>
    <dbReference type="NCBI Taxonomy" id="151549"/>
    <lineage>
        <taxon>Eukaryota</taxon>
        <taxon>Metazoa</taxon>
        <taxon>Ecdysozoa</taxon>
        <taxon>Arthropoda</taxon>
        <taxon>Hexapoda</taxon>
        <taxon>Insecta</taxon>
        <taxon>Pterygota</taxon>
        <taxon>Neoptera</taxon>
        <taxon>Endopterygota</taxon>
        <taxon>Lepidoptera</taxon>
        <taxon>Glossata</taxon>
        <taxon>Ditrysia</taxon>
        <taxon>Tineoidea</taxon>
        <taxon>Psychidae</taxon>
        <taxon>Oiketicinae</taxon>
        <taxon>Eumeta</taxon>
    </lineage>
</organism>
<feature type="compositionally biased region" description="Polar residues" evidence="1">
    <location>
        <begin position="61"/>
        <end position="79"/>
    </location>
</feature>
<keyword evidence="3" id="KW-1185">Reference proteome</keyword>